<accession>A0A285UFN0</accession>
<keyword evidence="1 2" id="KW-0732">Signal</keyword>
<protein>
    <submittedName>
        <fullName evidence="4">L-cystine transport system substrate-binding protein</fullName>
    </submittedName>
</protein>
<dbReference type="SMART" id="SM00062">
    <property type="entry name" value="PBPb"/>
    <property type="match status" value="1"/>
</dbReference>
<organism evidence="4 5">
    <name type="scientific">Ureibacillus acetophenoni</name>
    <dbReference type="NCBI Taxonomy" id="614649"/>
    <lineage>
        <taxon>Bacteria</taxon>
        <taxon>Bacillati</taxon>
        <taxon>Bacillota</taxon>
        <taxon>Bacilli</taxon>
        <taxon>Bacillales</taxon>
        <taxon>Caryophanaceae</taxon>
        <taxon>Ureibacillus</taxon>
    </lineage>
</organism>
<dbReference type="OrthoDB" id="8613538at2"/>
<evidence type="ECO:0000313" key="5">
    <source>
        <dbReference type="Proteomes" id="UP000219252"/>
    </source>
</evidence>
<dbReference type="PANTHER" id="PTHR35936">
    <property type="entry name" value="MEMBRANE-BOUND LYTIC MUREIN TRANSGLYCOSYLASE F"/>
    <property type="match status" value="1"/>
</dbReference>
<dbReference type="AlphaFoldDB" id="A0A285UFN0"/>
<feature type="signal peptide" evidence="2">
    <location>
        <begin position="1"/>
        <end position="22"/>
    </location>
</feature>
<name>A0A285UFN0_9BACL</name>
<dbReference type="RefSeq" id="WP_097149898.1">
    <property type="nucleotide sequence ID" value="NZ_OBQC01000008.1"/>
</dbReference>
<evidence type="ECO:0000313" key="4">
    <source>
        <dbReference type="EMBL" id="SOC40734.1"/>
    </source>
</evidence>
<evidence type="ECO:0000256" key="2">
    <source>
        <dbReference type="SAM" id="SignalP"/>
    </source>
</evidence>
<dbReference type="Proteomes" id="UP000219252">
    <property type="component" value="Unassembled WGS sequence"/>
</dbReference>
<feature type="domain" description="Solute-binding protein family 3/N-terminal" evidence="3">
    <location>
        <begin position="36"/>
        <end position="262"/>
    </location>
</feature>
<dbReference type="PANTHER" id="PTHR35936:SF18">
    <property type="entry name" value="L-CYSTINE-BINDING PROTEIN TCYJ"/>
    <property type="match status" value="1"/>
</dbReference>
<dbReference type="InterPro" id="IPR001638">
    <property type="entry name" value="Solute-binding_3/MltF_N"/>
</dbReference>
<feature type="chain" id="PRO_5039278599" evidence="2">
    <location>
        <begin position="23"/>
        <end position="267"/>
    </location>
</feature>
<dbReference type="SUPFAM" id="SSF53850">
    <property type="entry name" value="Periplasmic binding protein-like II"/>
    <property type="match status" value="1"/>
</dbReference>
<proteinExistence type="predicted"/>
<dbReference type="Gene3D" id="3.40.190.10">
    <property type="entry name" value="Periplasmic binding protein-like II"/>
    <property type="match status" value="2"/>
</dbReference>
<sequence length="267" mass="29794">MKKLLSAILLSALLLLSACGNSSDSSTSASAAGVEKIIIGTGSQFINICFYDENGNLTGYDIELLKEIDNRLEQYEFEFQVMDFSNLLLSLETKKIDLLAHNMAKNAEREEKFLFNEQPYNAMPLHVVVHEDNTEIKSIDDINGKTVAVAPTSNASIFVEQYVKDHSFDTEISYITQSADMNNQLKTGRIDAIFSFPFAVDINNNAADAQQKIVGDPLLFTDIFFMFNKEDTELSNAVDEVLKELIEDGTVKELSTKWLGADYSVQL</sequence>
<reference evidence="5" key="1">
    <citation type="submission" date="2017-08" db="EMBL/GenBank/DDBJ databases">
        <authorList>
            <person name="Varghese N."/>
            <person name="Submissions S."/>
        </authorList>
    </citation>
    <scope>NUCLEOTIDE SEQUENCE [LARGE SCALE GENOMIC DNA]</scope>
    <source>
        <strain evidence="5">JC23</strain>
    </source>
</reference>
<keyword evidence="5" id="KW-1185">Reference proteome</keyword>
<gene>
    <name evidence="4" type="ORF">SAMN05877842_108147</name>
</gene>
<dbReference type="Pfam" id="PF00497">
    <property type="entry name" value="SBP_bac_3"/>
    <property type="match status" value="1"/>
</dbReference>
<evidence type="ECO:0000256" key="1">
    <source>
        <dbReference type="ARBA" id="ARBA00022729"/>
    </source>
</evidence>
<dbReference type="EMBL" id="OBQC01000008">
    <property type="protein sequence ID" value="SOC40734.1"/>
    <property type="molecule type" value="Genomic_DNA"/>
</dbReference>
<dbReference type="PROSITE" id="PS51257">
    <property type="entry name" value="PROKAR_LIPOPROTEIN"/>
    <property type="match status" value="1"/>
</dbReference>
<evidence type="ECO:0000259" key="3">
    <source>
        <dbReference type="SMART" id="SM00062"/>
    </source>
</evidence>